<proteinExistence type="predicted"/>
<comment type="caution">
    <text evidence="2">The sequence shown here is derived from an EMBL/GenBank/DDBJ whole genome shotgun (WGS) entry which is preliminary data.</text>
</comment>
<evidence type="ECO:0000313" key="3">
    <source>
        <dbReference type="Proteomes" id="UP001180531"/>
    </source>
</evidence>
<evidence type="ECO:0000259" key="1">
    <source>
        <dbReference type="PROSITE" id="PS50943"/>
    </source>
</evidence>
<dbReference type="EMBL" id="JAVRFI010000044">
    <property type="protein sequence ID" value="MDT0454014.1"/>
    <property type="molecule type" value="Genomic_DNA"/>
</dbReference>
<accession>A0ABU2SYD5</accession>
<feature type="domain" description="HTH cro/C1-type" evidence="1">
    <location>
        <begin position="35"/>
        <end position="88"/>
    </location>
</feature>
<protein>
    <submittedName>
        <fullName evidence="2">Helix-turn-helix transcriptional regulator</fullName>
    </submittedName>
</protein>
<dbReference type="CDD" id="cd00093">
    <property type="entry name" value="HTH_XRE"/>
    <property type="match status" value="1"/>
</dbReference>
<keyword evidence="3" id="KW-1185">Reference proteome</keyword>
<name>A0ABU2SYD5_9ACTN</name>
<dbReference type="InterPro" id="IPR001387">
    <property type="entry name" value="Cro/C1-type_HTH"/>
</dbReference>
<reference evidence="2" key="1">
    <citation type="submission" date="2024-05" db="EMBL/GenBank/DDBJ databases">
        <title>30 novel species of actinomycetes from the DSMZ collection.</title>
        <authorList>
            <person name="Nouioui I."/>
        </authorList>
    </citation>
    <scope>NUCLEOTIDE SEQUENCE</scope>
    <source>
        <strain evidence="2">DSM 40473</strain>
    </source>
</reference>
<dbReference type="SMART" id="SM00530">
    <property type="entry name" value="HTH_XRE"/>
    <property type="match status" value="1"/>
</dbReference>
<organism evidence="2 3">
    <name type="scientific">Streptomyces hesseae</name>
    <dbReference type="NCBI Taxonomy" id="3075519"/>
    <lineage>
        <taxon>Bacteria</taxon>
        <taxon>Bacillati</taxon>
        <taxon>Actinomycetota</taxon>
        <taxon>Actinomycetes</taxon>
        <taxon>Kitasatosporales</taxon>
        <taxon>Streptomycetaceae</taxon>
        <taxon>Streptomyces</taxon>
    </lineage>
</organism>
<dbReference type="InterPro" id="IPR010982">
    <property type="entry name" value="Lambda_DNA-bd_dom_sf"/>
</dbReference>
<sequence>MSAVPQPGEPVPAPVIAMKRDPKQAAAARMLGDQLRSLRQERGLGLKDVAHVIRGSVSKMSRLERGESPPKDRDIQDLMRHYGVSGELERTIASLVQQTRNEEWWEQYTDVTPGFLKRLISLEGSAARIYCYENHVVPGLLQTESYARALVAAAMPGAPDDIIDKLVRLRMGRQCMLKNPRPTVIALLDEGILRRPVGGPEVMTEQLAYLRRIADFDQINIRIVGFEPGAAVAPSFPITHLYFDDGGPSELVYVEHLNNATYLTRPKEIDQYRSVLNELSRVAASREGSIRILSDAIDRFGGCRS</sequence>
<evidence type="ECO:0000313" key="2">
    <source>
        <dbReference type="EMBL" id="MDT0454014.1"/>
    </source>
</evidence>
<dbReference type="PROSITE" id="PS50943">
    <property type="entry name" value="HTH_CROC1"/>
    <property type="match status" value="1"/>
</dbReference>
<dbReference type="Proteomes" id="UP001180531">
    <property type="component" value="Unassembled WGS sequence"/>
</dbReference>
<dbReference type="Pfam" id="PF13560">
    <property type="entry name" value="HTH_31"/>
    <property type="match status" value="1"/>
</dbReference>
<dbReference type="SUPFAM" id="SSF47413">
    <property type="entry name" value="lambda repressor-like DNA-binding domains"/>
    <property type="match status" value="1"/>
</dbReference>
<dbReference type="InterPro" id="IPR043917">
    <property type="entry name" value="DUF5753"/>
</dbReference>
<gene>
    <name evidence="2" type="ORF">RM609_33790</name>
</gene>
<dbReference type="RefSeq" id="WP_311616449.1">
    <property type="nucleotide sequence ID" value="NZ_JAVRFI010000044.1"/>
</dbReference>
<dbReference type="Gene3D" id="1.10.260.40">
    <property type="entry name" value="lambda repressor-like DNA-binding domains"/>
    <property type="match status" value="1"/>
</dbReference>
<dbReference type="Pfam" id="PF19054">
    <property type="entry name" value="DUF5753"/>
    <property type="match status" value="1"/>
</dbReference>